<dbReference type="PANTHER" id="PTHR30024">
    <property type="entry name" value="ALIPHATIC SULFONATES-BINDING PROTEIN-RELATED"/>
    <property type="match status" value="1"/>
</dbReference>
<comment type="caution">
    <text evidence="2">The sequence shown here is derived from an EMBL/GenBank/DDBJ whole genome shotgun (WGS) entry which is preliminary data.</text>
</comment>
<dbReference type="SUPFAM" id="SSF53850">
    <property type="entry name" value="Periplasmic binding protein-like II"/>
    <property type="match status" value="1"/>
</dbReference>
<dbReference type="Proteomes" id="UP001190002">
    <property type="component" value="Unassembled WGS sequence"/>
</dbReference>
<dbReference type="AlphaFoldDB" id="A0AAD2EP65"/>
<reference evidence="2 5" key="1">
    <citation type="submission" date="2023-07" db="EMBL/GenBank/DDBJ databases">
        <authorList>
            <person name="Peeters C."/>
        </authorList>
    </citation>
    <scope>NUCLEOTIDE SEQUENCE</scope>
    <source>
        <strain evidence="3 5">R-77569</strain>
        <strain evidence="2">R-77591</strain>
    </source>
</reference>
<dbReference type="Gene3D" id="3.40.190.10">
    <property type="entry name" value="Periplasmic binding protein-like II"/>
    <property type="match status" value="2"/>
</dbReference>
<accession>A0AAD2EP65</accession>
<sequence>MMALPYWLAVRCASNPIERPMSFNAPHVTSRRRALKQLASLAALGSAGVGLVACSRSGDASADKAAGVSGGGPAVIRRAGDKVRFKYPDNPTFDLIYLADQLGYFEGTNTRPNYIGKVAAPQIIPLVGTGEIDFGTRMVPLVISAYASGADIKVVAAGGKTLEEAPHMKYFVRKDSGIRQPKDLEGKTVGFNSFGACAEFVTKTFLRQKGVDISKINFVVIPDDQAEQTLVSGNTDLAIIHAPYSGRADHAHSLVRLWSDYDLDRGLGGMAPYSAHGKFIREHPEAVRDVVTALAKAANWVNANPEDARKLVSERIKLELPFVDRFAYVDDLVITEPPIQYYIDVLEREGKLAKGKVAARDIYTNEFNPYARGTAAPAKA</sequence>
<dbReference type="InterPro" id="IPR015168">
    <property type="entry name" value="SsuA/THI5"/>
</dbReference>
<evidence type="ECO:0000313" key="3">
    <source>
        <dbReference type="EMBL" id="CAJ0892808.1"/>
    </source>
</evidence>
<dbReference type="EMBL" id="CAUDKV010000023">
    <property type="protein sequence ID" value="CAJ0892808.1"/>
    <property type="molecule type" value="Genomic_DNA"/>
</dbReference>
<organism evidence="2 4">
    <name type="scientific">Ralstonia mannitolilytica</name>
    <dbReference type="NCBI Taxonomy" id="105219"/>
    <lineage>
        <taxon>Bacteria</taxon>
        <taxon>Pseudomonadati</taxon>
        <taxon>Pseudomonadota</taxon>
        <taxon>Betaproteobacteria</taxon>
        <taxon>Burkholderiales</taxon>
        <taxon>Burkholderiaceae</taxon>
        <taxon>Ralstonia</taxon>
    </lineage>
</organism>
<protein>
    <recommendedName>
        <fullName evidence="1">SsuA/THI5-like domain-containing protein</fullName>
    </recommendedName>
</protein>
<dbReference type="Pfam" id="PF09084">
    <property type="entry name" value="NMT1"/>
    <property type="match status" value="1"/>
</dbReference>
<keyword evidence="5" id="KW-1185">Reference proteome</keyword>
<evidence type="ECO:0000259" key="1">
    <source>
        <dbReference type="Pfam" id="PF09084"/>
    </source>
</evidence>
<dbReference type="Proteomes" id="UP001190452">
    <property type="component" value="Unassembled WGS sequence"/>
</dbReference>
<evidence type="ECO:0000313" key="5">
    <source>
        <dbReference type="Proteomes" id="UP001190452"/>
    </source>
</evidence>
<dbReference type="EMBL" id="CATVXE010000020">
    <property type="protein sequence ID" value="CAJ0692576.1"/>
    <property type="molecule type" value="Genomic_DNA"/>
</dbReference>
<gene>
    <name evidence="3" type="ORF">R77569_04258</name>
    <name evidence="2" type="ORF">R77591_03942</name>
</gene>
<feature type="domain" description="SsuA/THI5-like" evidence="1">
    <location>
        <begin position="90"/>
        <end position="308"/>
    </location>
</feature>
<name>A0AAD2EP65_9RALS</name>
<proteinExistence type="predicted"/>
<evidence type="ECO:0000313" key="4">
    <source>
        <dbReference type="Proteomes" id="UP001190002"/>
    </source>
</evidence>
<evidence type="ECO:0000313" key="2">
    <source>
        <dbReference type="EMBL" id="CAJ0692576.1"/>
    </source>
</evidence>